<dbReference type="Pfam" id="PF07883">
    <property type="entry name" value="Cupin_2"/>
    <property type="match status" value="1"/>
</dbReference>
<dbReference type="SUPFAM" id="SSF51182">
    <property type="entry name" value="RmlC-like cupins"/>
    <property type="match status" value="1"/>
</dbReference>
<dbReference type="EMBL" id="JACHGN010000025">
    <property type="protein sequence ID" value="MBB5138715.1"/>
    <property type="molecule type" value="Genomic_DNA"/>
</dbReference>
<keyword evidence="3" id="KW-0223">Dioxygenase</keyword>
<organism evidence="3 4">
    <name type="scientific">Thermocatellispora tengchongensis</name>
    <dbReference type="NCBI Taxonomy" id="1073253"/>
    <lineage>
        <taxon>Bacteria</taxon>
        <taxon>Bacillati</taxon>
        <taxon>Actinomycetota</taxon>
        <taxon>Actinomycetes</taxon>
        <taxon>Streptosporangiales</taxon>
        <taxon>Streptosporangiaceae</taxon>
        <taxon>Thermocatellispora</taxon>
    </lineage>
</organism>
<dbReference type="RefSeq" id="WP_185055580.1">
    <property type="nucleotide sequence ID" value="NZ_BAABIX010000033.1"/>
</dbReference>
<evidence type="ECO:0000259" key="2">
    <source>
        <dbReference type="Pfam" id="PF07883"/>
    </source>
</evidence>
<keyword evidence="4" id="KW-1185">Reference proteome</keyword>
<dbReference type="Proteomes" id="UP000578449">
    <property type="component" value="Unassembled WGS sequence"/>
</dbReference>
<reference evidence="3 4" key="1">
    <citation type="submission" date="2020-08" db="EMBL/GenBank/DDBJ databases">
        <title>Genomic Encyclopedia of Type Strains, Phase IV (KMG-IV): sequencing the most valuable type-strain genomes for metagenomic binning, comparative biology and taxonomic classification.</title>
        <authorList>
            <person name="Goeker M."/>
        </authorList>
    </citation>
    <scope>NUCLEOTIDE SEQUENCE [LARGE SCALE GENOMIC DNA]</scope>
    <source>
        <strain evidence="3 4">DSM 45615</strain>
    </source>
</reference>
<gene>
    <name evidence="3" type="ORF">HNP84_008473</name>
</gene>
<dbReference type="InterPro" id="IPR013096">
    <property type="entry name" value="Cupin_2"/>
</dbReference>
<dbReference type="AlphaFoldDB" id="A0A840PRX8"/>
<dbReference type="InterPro" id="IPR014710">
    <property type="entry name" value="RmlC-like_jellyroll"/>
</dbReference>
<name>A0A840PRX8_9ACTN</name>
<dbReference type="Gene3D" id="2.60.120.10">
    <property type="entry name" value="Jelly Rolls"/>
    <property type="match status" value="1"/>
</dbReference>
<keyword evidence="3" id="KW-0560">Oxidoreductase</keyword>
<dbReference type="InterPro" id="IPR011051">
    <property type="entry name" value="RmlC_Cupin_sf"/>
</dbReference>
<dbReference type="GO" id="GO:0051213">
    <property type="term" value="F:dioxygenase activity"/>
    <property type="evidence" value="ECO:0007669"/>
    <property type="project" value="UniProtKB-KW"/>
</dbReference>
<comment type="caution">
    <text evidence="3">The sequence shown here is derived from an EMBL/GenBank/DDBJ whole genome shotgun (WGS) entry which is preliminary data.</text>
</comment>
<sequence>MRRARTAAPLTALTLALLLPQAAHATPPTGVSSVIVAKTTHAGRDYVVREITIGPGGGTGWHFHRGTLYARVRVGTLTHTAADCVTIRTYHAGDSLVEPSGPQHVHMGENRGPGPLVLDVLYVNPAGSALSEDAPAPPCAA</sequence>
<evidence type="ECO:0000313" key="4">
    <source>
        <dbReference type="Proteomes" id="UP000578449"/>
    </source>
</evidence>
<keyword evidence="1" id="KW-0732">Signal</keyword>
<protein>
    <submittedName>
        <fullName evidence="3">Quercetin dioxygenase-like cupin family protein</fullName>
    </submittedName>
</protein>
<accession>A0A840PRX8</accession>
<feature type="chain" id="PRO_5032356966" evidence="1">
    <location>
        <begin position="26"/>
        <end position="141"/>
    </location>
</feature>
<feature type="domain" description="Cupin type-2" evidence="2">
    <location>
        <begin position="51"/>
        <end position="118"/>
    </location>
</feature>
<evidence type="ECO:0000313" key="3">
    <source>
        <dbReference type="EMBL" id="MBB5138715.1"/>
    </source>
</evidence>
<evidence type="ECO:0000256" key="1">
    <source>
        <dbReference type="SAM" id="SignalP"/>
    </source>
</evidence>
<proteinExistence type="predicted"/>
<feature type="signal peptide" evidence="1">
    <location>
        <begin position="1"/>
        <end position="25"/>
    </location>
</feature>